<dbReference type="EMBL" id="CP042425">
    <property type="protein sequence ID" value="QEL19336.1"/>
    <property type="molecule type" value="Genomic_DNA"/>
</dbReference>
<gene>
    <name evidence="1" type="ORF">PX52LOC_06405</name>
</gene>
<dbReference type="AlphaFoldDB" id="A0A5C1AMX3"/>
<name>A0A5C1AMX3_9BACT</name>
<dbReference type="Proteomes" id="UP000324974">
    <property type="component" value="Chromosome"/>
</dbReference>
<dbReference type="InterPro" id="IPR024659">
    <property type="entry name" value="Phage_coat_Gp5"/>
</dbReference>
<organism evidence="1 2">
    <name type="scientific">Limnoglobus roseus</name>
    <dbReference type="NCBI Taxonomy" id="2598579"/>
    <lineage>
        <taxon>Bacteria</taxon>
        <taxon>Pseudomonadati</taxon>
        <taxon>Planctomycetota</taxon>
        <taxon>Planctomycetia</taxon>
        <taxon>Gemmatales</taxon>
        <taxon>Gemmataceae</taxon>
        <taxon>Limnoglobus</taxon>
    </lineage>
</organism>
<dbReference type="Gene3D" id="2.40.30.240">
    <property type="match status" value="1"/>
</dbReference>
<dbReference type="OrthoDB" id="6689153at2"/>
<protein>
    <submittedName>
        <fullName evidence="1">Uncharacterized protein</fullName>
    </submittedName>
</protein>
<proteinExistence type="predicted"/>
<dbReference type="RefSeq" id="WP_149113736.1">
    <property type="nucleotide sequence ID" value="NZ_CP042425.1"/>
</dbReference>
<evidence type="ECO:0000313" key="1">
    <source>
        <dbReference type="EMBL" id="QEL19336.1"/>
    </source>
</evidence>
<keyword evidence="2" id="KW-1185">Reference proteome</keyword>
<dbReference type="KEGG" id="lrs:PX52LOC_06405"/>
<dbReference type="Pfam" id="PF11651">
    <property type="entry name" value="P22_CoatProtein"/>
    <property type="match status" value="1"/>
</dbReference>
<reference evidence="2" key="1">
    <citation type="submission" date="2019-08" db="EMBL/GenBank/DDBJ databases">
        <title>Limnoglobus roseus gen. nov., sp. nov., a novel freshwater planctomycete with a giant genome from the family Gemmataceae.</title>
        <authorList>
            <person name="Kulichevskaya I.S."/>
            <person name="Naumoff D.G."/>
            <person name="Miroshnikov K."/>
            <person name="Ivanova A."/>
            <person name="Philippov D.A."/>
            <person name="Hakobyan A."/>
            <person name="Rijpstra I.C."/>
            <person name="Sinninghe Damste J.S."/>
            <person name="Liesack W."/>
            <person name="Dedysh S.N."/>
        </authorList>
    </citation>
    <scope>NUCLEOTIDE SEQUENCE [LARGE SCALE GENOMIC DNA]</scope>
    <source>
        <strain evidence="2">PX52</strain>
    </source>
</reference>
<evidence type="ECO:0000313" key="2">
    <source>
        <dbReference type="Proteomes" id="UP000324974"/>
    </source>
</evidence>
<sequence length="409" mass="44442">MANTFNAVDLIASESLRIFSNELYFLKNMNTDYQSKFQMEVEDHRTGPTVRIQKPARRTVRQGWTRSPQDFTEESTSLTIDTVRGDDMNIPEAELALLVQDPESNMAGFSKRFLQTRMTTLANSIDAEQFAKMYVLVGNAVGTPGQTPNTWGPYGDAMQKLDENLCPAADRMVIINPAARNKTADAFKGLALQQLSEKALSRAYLGSIADFDVFMSQNVPNHTVGPLGGTPLVNTGSQVGSSLVTDGWTAAAASRLKKGDIFTIAGVYQVNYQTKAQYSSLQQFLVTADVSSDGSGNLTAAIFPSIITSGATQTVNASPADNAAITVVGTAATLYAQNLAYHKDAFTVAFAKLSSPKVSVESSTKTFENISMRYMRGYDIANAQLVDRIDVFLGSNALYREWACRIFGA</sequence>
<accession>A0A5C1AMX3</accession>